<proteinExistence type="predicted"/>
<accession>A0A0W8FNU7</accession>
<feature type="transmembrane region" description="Helical" evidence="1">
    <location>
        <begin position="218"/>
        <end position="238"/>
    </location>
</feature>
<feature type="transmembrane region" description="Helical" evidence="1">
    <location>
        <begin position="190"/>
        <end position="211"/>
    </location>
</feature>
<keyword evidence="1" id="KW-0812">Transmembrane</keyword>
<protein>
    <submittedName>
        <fullName evidence="2">Putative integral membrane protein</fullName>
    </submittedName>
</protein>
<sequence>MPFMQTLLVHIPSSLLCLVMIVVYVAISIIGLLVIRRHYPHYKCKPHNDIAGFIFATLGVIYAVLIAFTVVITWQDFDKAQDVTVNEANCIVALYLDSTPFPAEIRAELKIGLTNYVKDIIDDEWQMMAKGKKSASVQRAQAELWKLYGNLQPKNETQKIFLAESVKKINQAVELRRQRIVYAGTGVNPILYFVLITGSFITITFAMLFGTENIIPHLIMVSLLAAMIAITLFTIIAMDYPFTGDISIKPDAFINTLSSLMEV</sequence>
<name>A0A0W8FNU7_9ZZZZ</name>
<feature type="transmembrane region" description="Helical" evidence="1">
    <location>
        <begin position="50"/>
        <end position="74"/>
    </location>
</feature>
<dbReference type="EMBL" id="LNQE01000957">
    <property type="protein sequence ID" value="KUG22556.1"/>
    <property type="molecule type" value="Genomic_DNA"/>
</dbReference>
<organism evidence="2">
    <name type="scientific">hydrocarbon metagenome</name>
    <dbReference type="NCBI Taxonomy" id="938273"/>
    <lineage>
        <taxon>unclassified sequences</taxon>
        <taxon>metagenomes</taxon>
        <taxon>ecological metagenomes</taxon>
    </lineage>
</organism>
<evidence type="ECO:0000256" key="1">
    <source>
        <dbReference type="SAM" id="Phobius"/>
    </source>
</evidence>
<dbReference type="InterPro" id="IPR025333">
    <property type="entry name" value="DUF4239"/>
</dbReference>
<dbReference type="Pfam" id="PF14023">
    <property type="entry name" value="Bestrophin-like"/>
    <property type="match status" value="1"/>
</dbReference>
<evidence type="ECO:0000313" key="2">
    <source>
        <dbReference type="EMBL" id="KUG22556.1"/>
    </source>
</evidence>
<gene>
    <name evidence="2" type="ORF">ASZ90_007675</name>
</gene>
<reference evidence="2" key="1">
    <citation type="journal article" date="2015" name="Proc. Natl. Acad. Sci. U.S.A.">
        <title>Networks of energetic and metabolic interactions define dynamics in microbial communities.</title>
        <authorList>
            <person name="Embree M."/>
            <person name="Liu J.K."/>
            <person name="Al-Bassam M.M."/>
            <person name="Zengler K."/>
        </authorList>
    </citation>
    <scope>NUCLEOTIDE SEQUENCE</scope>
</reference>
<keyword evidence="1" id="KW-0472">Membrane</keyword>
<feature type="transmembrane region" description="Helical" evidence="1">
    <location>
        <begin position="12"/>
        <end position="35"/>
    </location>
</feature>
<dbReference type="AlphaFoldDB" id="A0A0W8FNU7"/>
<keyword evidence="1" id="KW-1133">Transmembrane helix</keyword>
<comment type="caution">
    <text evidence="2">The sequence shown here is derived from an EMBL/GenBank/DDBJ whole genome shotgun (WGS) entry which is preliminary data.</text>
</comment>